<organism evidence="4 5">
    <name type="scientific">Ceratina calcarata</name>
    <dbReference type="NCBI Taxonomy" id="156304"/>
    <lineage>
        <taxon>Eukaryota</taxon>
        <taxon>Metazoa</taxon>
        <taxon>Ecdysozoa</taxon>
        <taxon>Arthropoda</taxon>
        <taxon>Hexapoda</taxon>
        <taxon>Insecta</taxon>
        <taxon>Pterygota</taxon>
        <taxon>Neoptera</taxon>
        <taxon>Endopterygota</taxon>
        <taxon>Hymenoptera</taxon>
        <taxon>Apocrita</taxon>
        <taxon>Aculeata</taxon>
        <taxon>Apoidea</taxon>
        <taxon>Anthophila</taxon>
        <taxon>Apidae</taxon>
        <taxon>Ceratina</taxon>
        <taxon>Zadontomerus</taxon>
    </lineage>
</organism>
<dbReference type="RefSeq" id="XP_017892645.1">
    <property type="nucleotide sequence ID" value="XM_018037156.1"/>
</dbReference>
<dbReference type="Gene3D" id="4.10.60.10">
    <property type="entry name" value="Zinc finger, CCHC-type"/>
    <property type="match status" value="1"/>
</dbReference>
<evidence type="ECO:0000259" key="3">
    <source>
        <dbReference type="PROSITE" id="PS50158"/>
    </source>
</evidence>
<keyword evidence="1" id="KW-0479">Metal-binding</keyword>
<dbReference type="PROSITE" id="PS50158">
    <property type="entry name" value="ZF_CCHC"/>
    <property type="match status" value="1"/>
</dbReference>
<dbReference type="AlphaFoldDB" id="A0AAJ7JH22"/>
<evidence type="ECO:0000256" key="2">
    <source>
        <dbReference type="SAM" id="MobiDB-lite"/>
    </source>
</evidence>
<dbReference type="GeneID" id="108632507"/>
<sequence length="150" mass="16880">MDTAKVTPKAVQPPRNMVRVIPPKGKNQDSKATKLGSNPEIRSRLRRANSNANRVNIGWRSLRFEDFIQVPQCFKCQAFGHVAKYCRSDEVCGHCAEKGHTLVSCQSRDKPRVCSPCKKAGKEHKHVSRKEACATYKVALERLIARTDYG</sequence>
<feature type="domain" description="CCHC-type" evidence="3">
    <location>
        <begin position="73"/>
        <end position="88"/>
    </location>
</feature>
<dbReference type="SUPFAM" id="SSF57756">
    <property type="entry name" value="Retrovirus zinc finger-like domains"/>
    <property type="match status" value="1"/>
</dbReference>
<dbReference type="InterPro" id="IPR036875">
    <property type="entry name" value="Znf_CCHC_sf"/>
</dbReference>
<reference evidence="5" key="1">
    <citation type="submission" date="2025-08" db="UniProtKB">
        <authorList>
            <consortium name="RefSeq"/>
        </authorList>
    </citation>
    <scope>IDENTIFICATION</scope>
    <source>
        <tissue evidence="5">Whole body</tissue>
    </source>
</reference>
<dbReference type="GO" id="GO:0003676">
    <property type="term" value="F:nucleic acid binding"/>
    <property type="evidence" value="ECO:0007669"/>
    <property type="project" value="InterPro"/>
</dbReference>
<accession>A0AAJ7JH22</accession>
<gene>
    <name evidence="5" type="primary">LOC108632507</name>
</gene>
<dbReference type="Proteomes" id="UP000694925">
    <property type="component" value="Unplaced"/>
</dbReference>
<feature type="region of interest" description="Disordered" evidence="2">
    <location>
        <begin position="1"/>
        <end position="37"/>
    </location>
</feature>
<dbReference type="GO" id="GO:0008270">
    <property type="term" value="F:zinc ion binding"/>
    <property type="evidence" value="ECO:0007669"/>
    <property type="project" value="UniProtKB-KW"/>
</dbReference>
<proteinExistence type="predicted"/>
<name>A0AAJ7JH22_9HYME</name>
<dbReference type="SMART" id="SM00343">
    <property type="entry name" value="ZnF_C2HC"/>
    <property type="match status" value="2"/>
</dbReference>
<keyword evidence="1" id="KW-0862">Zinc</keyword>
<keyword evidence="1" id="KW-0863">Zinc-finger</keyword>
<protein>
    <submittedName>
        <fullName evidence="5">Uncharacterized protein LOC108632507</fullName>
    </submittedName>
</protein>
<keyword evidence="4" id="KW-1185">Reference proteome</keyword>
<evidence type="ECO:0000256" key="1">
    <source>
        <dbReference type="PROSITE-ProRule" id="PRU00047"/>
    </source>
</evidence>
<evidence type="ECO:0000313" key="5">
    <source>
        <dbReference type="RefSeq" id="XP_017892645.1"/>
    </source>
</evidence>
<evidence type="ECO:0000313" key="4">
    <source>
        <dbReference type="Proteomes" id="UP000694925"/>
    </source>
</evidence>
<dbReference type="KEGG" id="ccal:108632507"/>
<dbReference type="InterPro" id="IPR001878">
    <property type="entry name" value="Znf_CCHC"/>
</dbReference>